<dbReference type="InterPro" id="IPR002110">
    <property type="entry name" value="Ankyrin_rpt"/>
</dbReference>
<evidence type="ECO:0000256" key="1">
    <source>
        <dbReference type="ARBA" id="ARBA00022737"/>
    </source>
</evidence>
<gene>
    <name evidence="4" type="ORF">RRF57_006204</name>
</gene>
<evidence type="ECO:0000256" key="2">
    <source>
        <dbReference type="ARBA" id="ARBA00023043"/>
    </source>
</evidence>
<feature type="repeat" description="ANK" evidence="3">
    <location>
        <begin position="314"/>
        <end position="346"/>
    </location>
</feature>
<keyword evidence="2 3" id="KW-0040">ANK repeat</keyword>
<feature type="repeat" description="ANK" evidence="3">
    <location>
        <begin position="277"/>
        <end position="309"/>
    </location>
</feature>
<reference evidence="4 5" key="1">
    <citation type="submission" date="2023-10" db="EMBL/GenBank/DDBJ databases">
        <title>Draft genome sequence of Xylaria bambusicola isolate GMP-LS, the root and basal stem rot pathogen of sugarcane in Indonesia.</title>
        <authorList>
            <person name="Selvaraj P."/>
            <person name="Muralishankar V."/>
            <person name="Muruganantham S."/>
            <person name="Sp S."/>
            <person name="Haryani S."/>
            <person name="Lau K.J.X."/>
            <person name="Naqvi N.I."/>
        </authorList>
    </citation>
    <scope>NUCLEOTIDE SEQUENCE [LARGE SCALE GENOMIC DNA]</scope>
    <source>
        <strain evidence="4">GMP-LS</strain>
    </source>
</reference>
<dbReference type="AlphaFoldDB" id="A0AAN7UND8"/>
<name>A0AAN7UND8_9PEZI</name>
<keyword evidence="1" id="KW-0677">Repeat</keyword>
<evidence type="ECO:0000313" key="4">
    <source>
        <dbReference type="EMBL" id="KAK5630489.1"/>
    </source>
</evidence>
<dbReference type="Pfam" id="PF12796">
    <property type="entry name" value="Ank_2"/>
    <property type="match status" value="1"/>
</dbReference>
<sequence>MHLAQSKLDLSMPRFIELYQVTQVYCQHRGSNITETLDAICWLGLKTWPTFYRHSYSWMTRDEPEAEIPGDNLDDSKLRLLCVAAYLNDMDLAQRLLLEGVHPFATCELFDSPIHLAAFAGHSAMLNMLQEHIPEIETLEVSGNMLYTPRVVRQSHKWPGRELPGAVLGAGEGGVLEMLHLALNIPKKRDTKSTSHFEDVMLSGGVKRCVDDVLSISLSSAQIHTNSVEVHKYIDSLWATPKQSPSGFLKYQCRRGNVKMVRYLLDEGADMRTFSGCDTNPMAEACWAGHEDIVDLLLERGADPNYCASNGHAIADAPLTAAAASGHLSIVRKLLDHGAVVSLSPLYKAFMIEHTAMVHLLLQNCLSFPMDWKHYILGDVLAKGLESMAKLIPARGMVGWLNIHHKLQHPVSPALLEFAKQLDEEYSYT</sequence>
<protein>
    <submittedName>
        <fullName evidence="4">Uncharacterized protein</fullName>
    </submittedName>
</protein>
<dbReference type="SUPFAM" id="SSF48403">
    <property type="entry name" value="Ankyrin repeat"/>
    <property type="match status" value="1"/>
</dbReference>
<evidence type="ECO:0000313" key="5">
    <source>
        <dbReference type="Proteomes" id="UP001305414"/>
    </source>
</evidence>
<dbReference type="InterPro" id="IPR036770">
    <property type="entry name" value="Ankyrin_rpt-contain_sf"/>
</dbReference>
<dbReference type="Proteomes" id="UP001305414">
    <property type="component" value="Unassembled WGS sequence"/>
</dbReference>
<dbReference type="Pfam" id="PF13637">
    <property type="entry name" value="Ank_4"/>
    <property type="match status" value="1"/>
</dbReference>
<dbReference type="SMART" id="SM00248">
    <property type="entry name" value="ANK"/>
    <property type="match status" value="5"/>
</dbReference>
<dbReference type="Pfam" id="PF00023">
    <property type="entry name" value="Ank"/>
    <property type="match status" value="1"/>
</dbReference>
<dbReference type="PROSITE" id="PS50297">
    <property type="entry name" value="ANK_REP_REGION"/>
    <property type="match status" value="1"/>
</dbReference>
<comment type="caution">
    <text evidence="4">The sequence shown here is derived from an EMBL/GenBank/DDBJ whole genome shotgun (WGS) entry which is preliminary data.</text>
</comment>
<organism evidence="4 5">
    <name type="scientific">Xylaria bambusicola</name>
    <dbReference type="NCBI Taxonomy" id="326684"/>
    <lineage>
        <taxon>Eukaryota</taxon>
        <taxon>Fungi</taxon>
        <taxon>Dikarya</taxon>
        <taxon>Ascomycota</taxon>
        <taxon>Pezizomycotina</taxon>
        <taxon>Sordariomycetes</taxon>
        <taxon>Xylariomycetidae</taxon>
        <taxon>Xylariales</taxon>
        <taxon>Xylariaceae</taxon>
        <taxon>Xylaria</taxon>
    </lineage>
</organism>
<dbReference type="Gene3D" id="1.25.40.20">
    <property type="entry name" value="Ankyrin repeat-containing domain"/>
    <property type="match status" value="2"/>
</dbReference>
<evidence type="ECO:0000256" key="3">
    <source>
        <dbReference type="PROSITE-ProRule" id="PRU00023"/>
    </source>
</evidence>
<keyword evidence="5" id="KW-1185">Reference proteome</keyword>
<dbReference type="PROSITE" id="PS50088">
    <property type="entry name" value="ANK_REPEAT"/>
    <property type="match status" value="2"/>
</dbReference>
<dbReference type="PANTHER" id="PTHR24171">
    <property type="entry name" value="ANKYRIN REPEAT DOMAIN-CONTAINING PROTEIN 39-RELATED"/>
    <property type="match status" value="1"/>
</dbReference>
<accession>A0AAN7UND8</accession>
<dbReference type="EMBL" id="JAWHQM010000016">
    <property type="protein sequence ID" value="KAK5630489.1"/>
    <property type="molecule type" value="Genomic_DNA"/>
</dbReference>
<proteinExistence type="predicted"/>